<sequence length="107" mass="11445">MADHDDDDEMLRERVGTCIAEVCGGDMPDTVTVHVADRRVTLSGRVEDIDLSQRLEKAAATPPGILGVSNQLTTRIPPPEEPPGQPPASGMRADPAERPAGQINHKV</sequence>
<organism evidence="3 4">
    <name type="scientific">Cupriavidus pauculus</name>
    <dbReference type="NCBI Taxonomy" id="82633"/>
    <lineage>
        <taxon>Bacteria</taxon>
        <taxon>Pseudomonadati</taxon>
        <taxon>Pseudomonadota</taxon>
        <taxon>Betaproteobacteria</taxon>
        <taxon>Burkholderiales</taxon>
        <taxon>Burkholderiaceae</taxon>
        <taxon>Cupriavidus</taxon>
    </lineage>
</organism>
<reference evidence="3 4" key="1">
    <citation type="submission" date="2019-09" db="EMBL/GenBank/DDBJ databases">
        <title>FDA dAtabase for Regulatory Grade micrObial Sequences (FDA-ARGOS): Supporting development and validation of Infectious Disease Dx tests.</title>
        <authorList>
            <person name="Sciortino C."/>
            <person name="Tallon L."/>
            <person name="Sadzewicz L."/>
            <person name="Vavikolanu K."/>
            <person name="Mehta A."/>
            <person name="Aluvathingal J."/>
            <person name="Nadendla S."/>
            <person name="Nandy P."/>
            <person name="Geyer C."/>
            <person name="Yan Y."/>
            <person name="Sichtig H."/>
        </authorList>
    </citation>
    <scope>NUCLEOTIDE SEQUENCE [LARGE SCALE GENOMIC DNA]</scope>
    <source>
        <strain evidence="3 4">FDAARGOS_664</strain>
    </source>
</reference>
<feature type="domain" description="BON" evidence="2">
    <location>
        <begin position="7"/>
        <end position="76"/>
    </location>
</feature>
<dbReference type="Pfam" id="PF04972">
    <property type="entry name" value="BON"/>
    <property type="match status" value="1"/>
</dbReference>
<dbReference type="Gene3D" id="3.30.1340.30">
    <property type="match status" value="1"/>
</dbReference>
<dbReference type="RefSeq" id="WP_150376634.1">
    <property type="nucleotide sequence ID" value="NZ_CP044067.1"/>
</dbReference>
<evidence type="ECO:0000256" key="1">
    <source>
        <dbReference type="SAM" id="MobiDB-lite"/>
    </source>
</evidence>
<gene>
    <name evidence="3" type="ORF">FOB72_28930</name>
</gene>
<proteinExistence type="predicted"/>
<dbReference type="InterPro" id="IPR007055">
    <property type="entry name" value="BON_dom"/>
</dbReference>
<evidence type="ECO:0000313" key="3">
    <source>
        <dbReference type="EMBL" id="QET05960.1"/>
    </source>
</evidence>
<dbReference type="AlphaFoldDB" id="A0A5P2HFW9"/>
<evidence type="ECO:0000313" key="4">
    <source>
        <dbReference type="Proteomes" id="UP000322822"/>
    </source>
</evidence>
<dbReference type="Proteomes" id="UP000322822">
    <property type="component" value="Chromosome 2"/>
</dbReference>
<name>A0A5P2HFW9_9BURK</name>
<evidence type="ECO:0000259" key="2">
    <source>
        <dbReference type="PROSITE" id="PS50914"/>
    </source>
</evidence>
<dbReference type="EMBL" id="CP044067">
    <property type="protein sequence ID" value="QET05960.1"/>
    <property type="molecule type" value="Genomic_DNA"/>
</dbReference>
<dbReference type="OrthoDB" id="8965326at2"/>
<accession>A0A5P2HFW9</accession>
<feature type="compositionally biased region" description="Pro residues" evidence="1">
    <location>
        <begin position="76"/>
        <end position="86"/>
    </location>
</feature>
<feature type="region of interest" description="Disordered" evidence="1">
    <location>
        <begin position="60"/>
        <end position="107"/>
    </location>
</feature>
<dbReference type="PROSITE" id="PS50914">
    <property type="entry name" value="BON"/>
    <property type="match status" value="1"/>
</dbReference>
<protein>
    <submittedName>
        <fullName evidence="3">BON domain-containing protein</fullName>
    </submittedName>
</protein>